<proteinExistence type="predicted"/>
<evidence type="ECO:0000313" key="4">
    <source>
        <dbReference type="Proteomes" id="UP000031419"/>
    </source>
</evidence>
<dbReference type="InterPro" id="IPR039424">
    <property type="entry name" value="SBP_5"/>
</dbReference>
<sequence>MTTHRGLSRRSLLAAVGGLAALPMLSSCGSATGSTARLRTAFPVSGARESLDPHTSSLFVDQARAKALFDTLVAYADDMSVVPRLAESWEADPTGTRWRVRLRTARFHDGSPVTAEDVLYSYRRIADPATASPARWQFTDIDFAASRARSERELELVLHRPNFEFPVAWGAPATEIVPAGTTDFSAPVGSGPFRFVSFSPGAPAVLRRFDDYWGGPAGIEELEFVPINDESARVAALLSGQVHYAHDVSANSAQTLQRESRVRVLTAEGGTMQALALKVDRPPFRDPRVLRAVQLGIDREQLVEVVLAGQGVVGNDLFGNGLEHYPRDLPPRRRDPEQARDLLRQAGVEGLFFELLTSAADPYFEPASGLLAQQLSDIGLRVSPRVRSAETYFSDINDVGVAAHTRTAALPVVSFLRQRLRSDTASGNYTHYRSAEFDALLDKALATADPQQRGRLLAEAQLLARDRSGLVVWGFSDWNVAVSSELTGLRAAPPNSLDWARFDGVGFA</sequence>
<dbReference type="AlphaFoldDB" id="A0A073AX16"/>
<dbReference type="GO" id="GO:0015833">
    <property type="term" value="P:peptide transport"/>
    <property type="evidence" value="ECO:0007669"/>
    <property type="project" value="TreeGrafter"/>
</dbReference>
<dbReference type="SUPFAM" id="SSF53850">
    <property type="entry name" value="Periplasmic binding protein-like II"/>
    <property type="match status" value="1"/>
</dbReference>
<dbReference type="Gene3D" id="3.40.190.10">
    <property type="entry name" value="Periplasmic binding protein-like II"/>
    <property type="match status" value="1"/>
</dbReference>
<dbReference type="CDD" id="cd08503">
    <property type="entry name" value="PBP2_NikA_DppA_OppA_like_17"/>
    <property type="match status" value="1"/>
</dbReference>
<dbReference type="Gene3D" id="3.10.105.10">
    <property type="entry name" value="Dipeptide-binding Protein, Domain 3"/>
    <property type="match status" value="1"/>
</dbReference>
<dbReference type="Pfam" id="PF00496">
    <property type="entry name" value="SBP_bac_5"/>
    <property type="match status" value="1"/>
</dbReference>
<feature type="chain" id="PRO_5038793593" evidence="1">
    <location>
        <begin position="21"/>
        <end position="508"/>
    </location>
</feature>
<protein>
    <submittedName>
        <fullName evidence="3">ABC transporter substrate-binding protein</fullName>
    </submittedName>
</protein>
<dbReference type="PROSITE" id="PS51318">
    <property type="entry name" value="TAT"/>
    <property type="match status" value="1"/>
</dbReference>
<evidence type="ECO:0000256" key="1">
    <source>
        <dbReference type="SAM" id="SignalP"/>
    </source>
</evidence>
<dbReference type="Proteomes" id="UP000031419">
    <property type="component" value="Unassembled WGS sequence"/>
</dbReference>
<accession>A0A073AX16</accession>
<dbReference type="STRING" id="28042.GU90_13330"/>
<name>A0A073AX16_9PSEU</name>
<feature type="signal peptide" evidence="1">
    <location>
        <begin position="1"/>
        <end position="20"/>
    </location>
</feature>
<dbReference type="RefSeq" id="WP_029720231.1">
    <property type="nucleotide sequence ID" value="NZ_JNVU01000031.1"/>
</dbReference>
<dbReference type="PIRSF" id="PIRSF002741">
    <property type="entry name" value="MppA"/>
    <property type="match status" value="1"/>
</dbReference>
<dbReference type="InterPro" id="IPR030678">
    <property type="entry name" value="Peptide/Ni-bd"/>
</dbReference>
<dbReference type="EMBL" id="JNVU01000031">
    <property type="protein sequence ID" value="KEI43945.1"/>
    <property type="molecule type" value="Genomic_DNA"/>
</dbReference>
<dbReference type="GO" id="GO:0043190">
    <property type="term" value="C:ATP-binding cassette (ABC) transporter complex"/>
    <property type="evidence" value="ECO:0007669"/>
    <property type="project" value="InterPro"/>
</dbReference>
<keyword evidence="1" id="KW-0732">Signal</keyword>
<dbReference type="eggNOG" id="COG0747">
    <property type="taxonomic scope" value="Bacteria"/>
</dbReference>
<dbReference type="InterPro" id="IPR000914">
    <property type="entry name" value="SBP_5_dom"/>
</dbReference>
<feature type="domain" description="Solute-binding protein family 5" evidence="2">
    <location>
        <begin position="81"/>
        <end position="397"/>
    </location>
</feature>
<organism evidence="3 4">
    <name type="scientific">Saccharopolyspora rectivirgula</name>
    <dbReference type="NCBI Taxonomy" id="28042"/>
    <lineage>
        <taxon>Bacteria</taxon>
        <taxon>Bacillati</taxon>
        <taxon>Actinomycetota</taxon>
        <taxon>Actinomycetes</taxon>
        <taxon>Pseudonocardiales</taxon>
        <taxon>Pseudonocardiaceae</taxon>
        <taxon>Saccharopolyspora</taxon>
    </lineage>
</organism>
<evidence type="ECO:0000259" key="2">
    <source>
        <dbReference type="Pfam" id="PF00496"/>
    </source>
</evidence>
<evidence type="ECO:0000313" key="3">
    <source>
        <dbReference type="EMBL" id="KEI43945.1"/>
    </source>
</evidence>
<gene>
    <name evidence="3" type="ORF">GU90_13330</name>
</gene>
<comment type="caution">
    <text evidence="3">The sequence shown here is derived from an EMBL/GenBank/DDBJ whole genome shotgun (WGS) entry which is preliminary data.</text>
</comment>
<dbReference type="InterPro" id="IPR006311">
    <property type="entry name" value="TAT_signal"/>
</dbReference>
<dbReference type="GO" id="GO:0042597">
    <property type="term" value="C:periplasmic space"/>
    <property type="evidence" value="ECO:0007669"/>
    <property type="project" value="UniProtKB-ARBA"/>
</dbReference>
<dbReference type="PROSITE" id="PS51257">
    <property type="entry name" value="PROKAR_LIPOPROTEIN"/>
    <property type="match status" value="1"/>
</dbReference>
<reference evidence="3 4" key="1">
    <citation type="submission" date="2014-06" db="EMBL/GenBank/DDBJ databases">
        <title>Saccharopolyspora rectivirgula DSM-43113 Genome sequencing.</title>
        <authorList>
            <person name="Barrera C."/>
            <person name="Millon L."/>
            <person name="Rognon B."/>
            <person name="Zaugg C."/>
            <person name="Monod M."/>
        </authorList>
    </citation>
    <scope>NUCLEOTIDE SEQUENCE [LARGE SCALE GENOMIC DNA]</scope>
    <source>
        <strain evidence="3 4">DSM 43113</strain>
    </source>
</reference>
<dbReference type="GO" id="GO:1904680">
    <property type="term" value="F:peptide transmembrane transporter activity"/>
    <property type="evidence" value="ECO:0007669"/>
    <property type="project" value="TreeGrafter"/>
</dbReference>
<dbReference type="PANTHER" id="PTHR30290">
    <property type="entry name" value="PERIPLASMIC BINDING COMPONENT OF ABC TRANSPORTER"/>
    <property type="match status" value="1"/>
</dbReference>
<keyword evidence="4" id="KW-1185">Reference proteome</keyword>